<evidence type="ECO:0000256" key="7">
    <source>
        <dbReference type="SAM" id="Phobius"/>
    </source>
</evidence>
<keyword evidence="4 7" id="KW-0812">Transmembrane</keyword>
<protein>
    <submittedName>
        <fullName evidence="8">MATE family efflux transporter</fullName>
    </submittedName>
</protein>
<feature type="transmembrane region" description="Helical" evidence="7">
    <location>
        <begin position="190"/>
        <end position="213"/>
    </location>
</feature>
<dbReference type="Proteomes" id="UP000824111">
    <property type="component" value="Unassembled WGS sequence"/>
</dbReference>
<name>A0A9D1S5J3_9FIRM</name>
<dbReference type="CDD" id="cd13138">
    <property type="entry name" value="MATE_yoeA_like"/>
    <property type="match status" value="1"/>
</dbReference>
<dbReference type="InterPro" id="IPR048279">
    <property type="entry name" value="MdtK-like"/>
</dbReference>
<dbReference type="NCBIfam" id="TIGR00797">
    <property type="entry name" value="matE"/>
    <property type="match status" value="1"/>
</dbReference>
<dbReference type="GO" id="GO:0005886">
    <property type="term" value="C:plasma membrane"/>
    <property type="evidence" value="ECO:0007669"/>
    <property type="project" value="UniProtKB-SubCell"/>
</dbReference>
<feature type="transmembrane region" description="Helical" evidence="7">
    <location>
        <begin position="134"/>
        <end position="152"/>
    </location>
</feature>
<comment type="subcellular location">
    <subcellularLocation>
        <location evidence="1">Cell membrane</location>
        <topology evidence="1">Multi-pass membrane protein</topology>
    </subcellularLocation>
</comment>
<keyword evidence="6 7" id="KW-0472">Membrane</keyword>
<evidence type="ECO:0000256" key="1">
    <source>
        <dbReference type="ARBA" id="ARBA00004651"/>
    </source>
</evidence>
<evidence type="ECO:0000256" key="4">
    <source>
        <dbReference type="ARBA" id="ARBA00022692"/>
    </source>
</evidence>
<dbReference type="InterPro" id="IPR052031">
    <property type="entry name" value="Membrane_Transporter-Flippase"/>
</dbReference>
<feature type="transmembrane region" description="Helical" evidence="7">
    <location>
        <begin position="12"/>
        <end position="31"/>
    </location>
</feature>
<feature type="transmembrane region" description="Helical" evidence="7">
    <location>
        <begin position="318"/>
        <end position="343"/>
    </location>
</feature>
<feature type="transmembrane region" description="Helical" evidence="7">
    <location>
        <begin position="355"/>
        <end position="374"/>
    </location>
</feature>
<feature type="transmembrane region" description="Helical" evidence="7">
    <location>
        <begin position="164"/>
        <end position="184"/>
    </location>
</feature>
<dbReference type="GO" id="GO:0015297">
    <property type="term" value="F:antiporter activity"/>
    <property type="evidence" value="ECO:0007669"/>
    <property type="project" value="InterPro"/>
</dbReference>
<feature type="transmembrane region" description="Helical" evidence="7">
    <location>
        <begin position="92"/>
        <end position="114"/>
    </location>
</feature>
<dbReference type="EMBL" id="DVND01000041">
    <property type="protein sequence ID" value="HIU48064.1"/>
    <property type="molecule type" value="Genomic_DNA"/>
</dbReference>
<accession>A0A9D1S5J3</accession>
<feature type="transmembrane region" description="Helical" evidence="7">
    <location>
        <begin position="413"/>
        <end position="434"/>
    </location>
</feature>
<reference evidence="8" key="1">
    <citation type="submission" date="2020-10" db="EMBL/GenBank/DDBJ databases">
        <authorList>
            <person name="Gilroy R."/>
        </authorList>
    </citation>
    <scope>NUCLEOTIDE SEQUENCE</scope>
    <source>
        <strain evidence="8">ChiSjej4B22-9803</strain>
    </source>
</reference>
<evidence type="ECO:0000256" key="3">
    <source>
        <dbReference type="ARBA" id="ARBA00022475"/>
    </source>
</evidence>
<dbReference type="PIRSF" id="PIRSF006603">
    <property type="entry name" value="DinF"/>
    <property type="match status" value="1"/>
</dbReference>
<dbReference type="InterPro" id="IPR002528">
    <property type="entry name" value="MATE_fam"/>
</dbReference>
<evidence type="ECO:0000256" key="6">
    <source>
        <dbReference type="ARBA" id="ARBA00023136"/>
    </source>
</evidence>
<evidence type="ECO:0000313" key="8">
    <source>
        <dbReference type="EMBL" id="HIU48064.1"/>
    </source>
</evidence>
<feature type="transmembrane region" description="Helical" evidence="7">
    <location>
        <begin position="237"/>
        <end position="261"/>
    </location>
</feature>
<feature type="transmembrane region" description="Helical" evidence="7">
    <location>
        <begin position="43"/>
        <end position="72"/>
    </location>
</feature>
<keyword evidence="5 7" id="KW-1133">Transmembrane helix</keyword>
<dbReference type="PANTHER" id="PTHR43549:SF3">
    <property type="entry name" value="MULTIDRUG RESISTANCE PROTEIN YPNP-RELATED"/>
    <property type="match status" value="1"/>
</dbReference>
<dbReference type="Pfam" id="PF01554">
    <property type="entry name" value="MatE"/>
    <property type="match status" value="2"/>
</dbReference>
<dbReference type="AlphaFoldDB" id="A0A9D1S5J3"/>
<gene>
    <name evidence="8" type="ORF">IAB04_01725</name>
</gene>
<evidence type="ECO:0000313" key="9">
    <source>
        <dbReference type="Proteomes" id="UP000824111"/>
    </source>
</evidence>
<dbReference type="PANTHER" id="PTHR43549">
    <property type="entry name" value="MULTIDRUG RESISTANCE PROTEIN YPNP-RELATED"/>
    <property type="match status" value="1"/>
</dbReference>
<keyword evidence="2" id="KW-0813">Transport</keyword>
<evidence type="ECO:0000256" key="2">
    <source>
        <dbReference type="ARBA" id="ARBA00022448"/>
    </source>
</evidence>
<proteinExistence type="predicted"/>
<feature type="transmembrane region" description="Helical" evidence="7">
    <location>
        <begin position="281"/>
        <end position="298"/>
    </location>
</feature>
<sequence length="454" mass="48353">MTTDLTRGNPLKLILFFSIPLLIGNIFQQLYNMADTVIVGRTIGVGALAAVGATGTISFLALGFITGLTAGFSVVTAQRFGAGDEDGVRRSFAAAIVLSVLFTAVMTAVLVVTARPMLEFLDTPEDIIDDSHSYILTIFIGLFATTLFNLLSNMIRALGDSRTPLIFLAIACVTNIVLDFVLILTFHMGVAGAGIATVFSQFLSGVMCLVYMLKKFPILKISGKDFKSCTGILKSSLLLGLPMGLQSVIIAMGSMFVQVAVNRMGSGTVAGNTAAQKIDQIGIQPLMSFGTTMATYVAQNYGANNIPRIRQGVRQCTFIAVIWSLLYGAFMIFFGKNVAALVIGADQPAVVDISYIYLSTCCPLELILALLLIYRSSIQGLGKSLMPTLAGFVELAMRASIVLLLAAPFGYAGVAFAGPMAWFGACVMCMACYFHSMHKFKKTPPITAGTEVTA</sequence>
<evidence type="ECO:0000256" key="5">
    <source>
        <dbReference type="ARBA" id="ARBA00022989"/>
    </source>
</evidence>
<dbReference type="GO" id="GO:0042910">
    <property type="term" value="F:xenobiotic transmembrane transporter activity"/>
    <property type="evidence" value="ECO:0007669"/>
    <property type="project" value="InterPro"/>
</dbReference>
<comment type="caution">
    <text evidence="8">The sequence shown here is derived from an EMBL/GenBank/DDBJ whole genome shotgun (WGS) entry which is preliminary data.</text>
</comment>
<reference evidence="8" key="2">
    <citation type="journal article" date="2021" name="PeerJ">
        <title>Extensive microbial diversity within the chicken gut microbiome revealed by metagenomics and culture.</title>
        <authorList>
            <person name="Gilroy R."/>
            <person name="Ravi A."/>
            <person name="Getino M."/>
            <person name="Pursley I."/>
            <person name="Horton D.L."/>
            <person name="Alikhan N.F."/>
            <person name="Baker D."/>
            <person name="Gharbi K."/>
            <person name="Hall N."/>
            <person name="Watson M."/>
            <person name="Adriaenssens E.M."/>
            <person name="Foster-Nyarko E."/>
            <person name="Jarju S."/>
            <person name="Secka A."/>
            <person name="Antonio M."/>
            <person name="Oren A."/>
            <person name="Chaudhuri R.R."/>
            <person name="La Ragione R."/>
            <person name="Hildebrand F."/>
            <person name="Pallen M.J."/>
        </authorList>
    </citation>
    <scope>NUCLEOTIDE SEQUENCE</scope>
    <source>
        <strain evidence="8">ChiSjej4B22-9803</strain>
    </source>
</reference>
<keyword evidence="3" id="KW-1003">Cell membrane</keyword>
<feature type="transmembrane region" description="Helical" evidence="7">
    <location>
        <begin position="386"/>
        <end position="407"/>
    </location>
</feature>
<organism evidence="8 9">
    <name type="scientific">Candidatus Avimonoglobus intestinipullorum</name>
    <dbReference type="NCBI Taxonomy" id="2840699"/>
    <lineage>
        <taxon>Bacteria</taxon>
        <taxon>Bacillati</taxon>
        <taxon>Bacillota</taxon>
        <taxon>Clostridia</taxon>
        <taxon>Eubacteriales</taxon>
        <taxon>Candidatus Avimonoglobus</taxon>
    </lineage>
</organism>